<evidence type="ECO:0000313" key="5">
    <source>
        <dbReference type="Proteomes" id="UP000001593"/>
    </source>
</evidence>
<feature type="transmembrane region" description="Helical" evidence="2">
    <location>
        <begin position="197"/>
        <end position="218"/>
    </location>
</feature>
<evidence type="ECO:0000259" key="3">
    <source>
        <dbReference type="PROSITE" id="PS50850"/>
    </source>
</evidence>
<feature type="domain" description="Major facilitator superfamily (MFS) profile" evidence="3">
    <location>
        <begin position="41"/>
        <end position="432"/>
    </location>
</feature>
<feature type="transmembrane region" description="Helical" evidence="2">
    <location>
        <begin position="406"/>
        <end position="427"/>
    </location>
</feature>
<dbReference type="EMBL" id="DS469568">
    <property type="protein sequence ID" value="EDO42114.1"/>
    <property type="molecule type" value="Genomic_DNA"/>
</dbReference>
<dbReference type="GO" id="GO:0022857">
    <property type="term" value="F:transmembrane transporter activity"/>
    <property type="evidence" value="ECO:0000318"/>
    <property type="project" value="GO_Central"/>
</dbReference>
<feature type="transmembrane region" description="Helical" evidence="2">
    <location>
        <begin position="170"/>
        <end position="191"/>
    </location>
</feature>
<gene>
    <name evidence="4" type="ORF">NEMVEDRAFT_v1g205684</name>
</gene>
<keyword evidence="2" id="KW-0812">Transmembrane</keyword>
<dbReference type="PROSITE" id="PS50850">
    <property type="entry name" value="MFS"/>
    <property type="match status" value="1"/>
</dbReference>
<feature type="transmembrane region" description="Helical" evidence="2">
    <location>
        <begin position="289"/>
        <end position="305"/>
    </location>
</feature>
<reference evidence="4 5" key="1">
    <citation type="journal article" date="2007" name="Science">
        <title>Sea anemone genome reveals ancestral eumetazoan gene repertoire and genomic organization.</title>
        <authorList>
            <person name="Putnam N.H."/>
            <person name="Srivastava M."/>
            <person name="Hellsten U."/>
            <person name="Dirks B."/>
            <person name="Chapman J."/>
            <person name="Salamov A."/>
            <person name="Terry A."/>
            <person name="Shapiro H."/>
            <person name="Lindquist E."/>
            <person name="Kapitonov V.V."/>
            <person name="Jurka J."/>
            <person name="Genikhovich G."/>
            <person name="Grigoriev I.V."/>
            <person name="Lucas S.M."/>
            <person name="Steele R.E."/>
            <person name="Finnerty J.R."/>
            <person name="Technau U."/>
            <person name="Martindale M.Q."/>
            <person name="Rokhsar D.S."/>
        </authorList>
    </citation>
    <scope>NUCLEOTIDE SEQUENCE [LARGE SCALE GENOMIC DNA]</scope>
    <source>
        <strain evidence="5">CH2 X CH6</strain>
    </source>
</reference>
<dbReference type="InterPro" id="IPR020846">
    <property type="entry name" value="MFS_dom"/>
</dbReference>
<feature type="transmembrane region" description="Helical" evidence="2">
    <location>
        <begin position="317"/>
        <end position="338"/>
    </location>
</feature>
<dbReference type="PANTHER" id="PTHR11360:SF251">
    <property type="entry name" value="MAJOR FACILITATOR SUPERFAMILY (MFS) PROFILE DOMAIN-CONTAINING PROTEIN"/>
    <property type="match status" value="1"/>
</dbReference>
<evidence type="ECO:0000256" key="1">
    <source>
        <dbReference type="ARBA" id="ARBA00004141"/>
    </source>
</evidence>
<dbReference type="InterPro" id="IPR036259">
    <property type="entry name" value="MFS_trans_sf"/>
</dbReference>
<dbReference type="InParanoid" id="A7S2B6"/>
<dbReference type="Gene3D" id="1.20.1250.20">
    <property type="entry name" value="MFS general substrate transporter like domains"/>
    <property type="match status" value="2"/>
</dbReference>
<sequence>MAPNSESDPLQDVEIVEPAVEGPSQVLLEKGSEAGVVESSWSWLVCFAAFVILLIIGGINNSSALVYTQLLERYNKDRSDTAWVTSLASSLAHTFSILATYLCQAFGCRRIALASGVLCASALVCSAYSPSLKLLYLSYGVVFGLGSCLGLISSLLVIPQYFGQRLGLAVALSQLGSPVGVLVISSLMRYLFRTVGYRVTMVALACAQLLVVAGGITFRPVSTLESDKTIEQPVKPKATRSRTMSVFKNMRFVIWLFSLFIFIPALLIPVVHLIRLAQDRGVSVYNSSFLLYFIAITSAVTRPIMGRLSDWCPSGRVLIIQVALILMSLANILVPQAASFASLSVYACAYGTFDGCLWTMMYTITFDIVGKDQFPTAVGWLLFLISFPEVAGPPLAGWIFDVSKSYSVAFYISGGIMTFSAVVMLPLHSKLACLRENGAIQEKEQILEISPVSRDLAS</sequence>
<dbReference type="InterPro" id="IPR011701">
    <property type="entry name" value="MFS"/>
</dbReference>
<dbReference type="KEGG" id="nve:5513938"/>
<evidence type="ECO:0000256" key="2">
    <source>
        <dbReference type="SAM" id="Phobius"/>
    </source>
</evidence>
<dbReference type="eggNOG" id="KOG2504">
    <property type="taxonomic scope" value="Eukaryota"/>
</dbReference>
<proteinExistence type="predicted"/>
<feature type="transmembrane region" description="Helical" evidence="2">
    <location>
        <begin position="135"/>
        <end position="158"/>
    </location>
</feature>
<dbReference type="InterPro" id="IPR050327">
    <property type="entry name" value="Proton-linked_MCT"/>
</dbReference>
<keyword evidence="2" id="KW-1133">Transmembrane helix</keyword>
<dbReference type="OrthoDB" id="6499973at2759"/>
<dbReference type="SUPFAM" id="SSF103473">
    <property type="entry name" value="MFS general substrate transporter"/>
    <property type="match status" value="1"/>
</dbReference>
<dbReference type="PhylomeDB" id="A7S2B6"/>
<dbReference type="GO" id="GO:0005886">
    <property type="term" value="C:plasma membrane"/>
    <property type="evidence" value="ECO:0000318"/>
    <property type="project" value="GO_Central"/>
</dbReference>
<feature type="transmembrane region" description="Helical" evidence="2">
    <location>
        <begin position="377"/>
        <end position="400"/>
    </location>
</feature>
<dbReference type="Pfam" id="PF07690">
    <property type="entry name" value="MFS_1"/>
    <property type="match status" value="1"/>
</dbReference>
<comment type="subcellular location">
    <subcellularLocation>
        <location evidence="1">Membrane</location>
        <topology evidence="1">Multi-pass membrane protein</topology>
    </subcellularLocation>
</comment>
<accession>A7S2B6</accession>
<feature type="transmembrane region" description="Helical" evidence="2">
    <location>
        <begin position="41"/>
        <end position="61"/>
    </location>
</feature>
<keyword evidence="2" id="KW-0472">Membrane</keyword>
<dbReference type="CDD" id="cd17352">
    <property type="entry name" value="MFS_MCT_SLC16"/>
    <property type="match status" value="1"/>
</dbReference>
<protein>
    <recommendedName>
        <fullName evidence="3">Major facilitator superfamily (MFS) profile domain-containing protein</fullName>
    </recommendedName>
</protein>
<organism evidence="4 5">
    <name type="scientific">Nematostella vectensis</name>
    <name type="common">Starlet sea anemone</name>
    <dbReference type="NCBI Taxonomy" id="45351"/>
    <lineage>
        <taxon>Eukaryota</taxon>
        <taxon>Metazoa</taxon>
        <taxon>Cnidaria</taxon>
        <taxon>Anthozoa</taxon>
        <taxon>Hexacorallia</taxon>
        <taxon>Actiniaria</taxon>
        <taxon>Edwardsiidae</taxon>
        <taxon>Nematostella</taxon>
    </lineage>
</organism>
<feature type="transmembrane region" description="Helical" evidence="2">
    <location>
        <begin position="344"/>
        <end position="365"/>
    </location>
</feature>
<dbReference type="AlphaFoldDB" id="A7S2B6"/>
<dbReference type="HOGENOM" id="CLU_001265_59_1_1"/>
<dbReference type="PANTHER" id="PTHR11360">
    <property type="entry name" value="MONOCARBOXYLATE TRANSPORTER"/>
    <property type="match status" value="1"/>
</dbReference>
<dbReference type="Proteomes" id="UP000001593">
    <property type="component" value="Unassembled WGS sequence"/>
</dbReference>
<feature type="transmembrane region" description="Helical" evidence="2">
    <location>
        <begin position="252"/>
        <end position="277"/>
    </location>
</feature>
<feature type="transmembrane region" description="Helical" evidence="2">
    <location>
        <begin position="81"/>
        <end position="103"/>
    </location>
</feature>
<feature type="transmembrane region" description="Helical" evidence="2">
    <location>
        <begin position="110"/>
        <end position="129"/>
    </location>
</feature>
<keyword evidence="5" id="KW-1185">Reference proteome</keyword>
<dbReference type="OMA" id="YLEDSHW"/>
<name>A7S2B6_NEMVE</name>
<evidence type="ECO:0000313" key="4">
    <source>
        <dbReference type="EMBL" id="EDO42114.1"/>
    </source>
</evidence>